<name>A0A9W4T3X2_9GLOM</name>
<dbReference type="Proteomes" id="UP001153678">
    <property type="component" value="Unassembled WGS sequence"/>
</dbReference>
<reference evidence="1" key="1">
    <citation type="submission" date="2022-08" db="EMBL/GenBank/DDBJ databases">
        <authorList>
            <person name="Kallberg Y."/>
            <person name="Tangrot J."/>
            <person name="Rosling A."/>
        </authorList>
    </citation>
    <scope>NUCLEOTIDE SEQUENCE</scope>
    <source>
        <strain evidence="1">Wild A</strain>
    </source>
</reference>
<protein>
    <submittedName>
        <fullName evidence="1">15078_t:CDS:1</fullName>
    </submittedName>
</protein>
<gene>
    <name evidence="1" type="ORF">FWILDA_LOCUS14937</name>
</gene>
<accession>A0A9W4T3X2</accession>
<dbReference type="EMBL" id="CAMKVN010007153">
    <property type="protein sequence ID" value="CAI2191161.1"/>
    <property type="molecule type" value="Genomic_DNA"/>
</dbReference>
<organism evidence="1 2">
    <name type="scientific">Funneliformis geosporum</name>
    <dbReference type="NCBI Taxonomy" id="1117311"/>
    <lineage>
        <taxon>Eukaryota</taxon>
        <taxon>Fungi</taxon>
        <taxon>Fungi incertae sedis</taxon>
        <taxon>Mucoromycota</taxon>
        <taxon>Glomeromycotina</taxon>
        <taxon>Glomeromycetes</taxon>
        <taxon>Glomerales</taxon>
        <taxon>Glomeraceae</taxon>
        <taxon>Funneliformis</taxon>
    </lineage>
</organism>
<evidence type="ECO:0000313" key="2">
    <source>
        <dbReference type="Proteomes" id="UP001153678"/>
    </source>
</evidence>
<keyword evidence="2" id="KW-1185">Reference proteome</keyword>
<proteinExistence type="predicted"/>
<dbReference type="AlphaFoldDB" id="A0A9W4T3X2"/>
<feature type="non-terminal residue" evidence="1">
    <location>
        <position position="40"/>
    </location>
</feature>
<sequence length="40" mass="4585">LWALRLDPSANFWAFQLDLRYKLDPKCNVAGSKLIFGLFG</sequence>
<evidence type="ECO:0000313" key="1">
    <source>
        <dbReference type="EMBL" id="CAI2191161.1"/>
    </source>
</evidence>
<comment type="caution">
    <text evidence="1">The sequence shown here is derived from an EMBL/GenBank/DDBJ whole genome shotgun (WGS) entry which is preliminary data.</text>
</comment>